<evidence type="ECO:0000313" key="9">
    <source>
        <dbReference type="Proteomes" id="UP000321362"/>
    </source>
</evidence>
<dbReference type="SUPFAM" id="SSF82171">
    <property type="entry name" value="DPP6 N-terminal domain-like"/>
    <property type="match status" value="1"/>
</dbReference>
<evidence type="ECO:0000256" key="1">
    <source>
        <dbReference type="ARBA" id="ARBA00004442"/>
    </source>
</evidence>
<feature type="chain" id="PRO_5023072557" evidence="6">
    <location>
        <begin position="21"/>
        <end position="587"/>
    </location>
</feature>
<dbReference type="SUPFAM" id="SSF48452">
    <property type="entry name" value="TPR-like"/>
    <property type="match status" value="1"/>
</dbReference>
<comment type="subcellular location">
    <subcellularLocation>
        <location evidence="1">Cell outer membrane</location>
    </subcellularLocation>
</comment>
<dbReference type="Pfam" id="PF00691">
    <property type="entry name" value="OmpA"/>
    <property type="match status" value="1"/>
</dbReference>
<dbReference type="OrthoDB" id="9809364at2"/>
<dbReference type="AlphaFoldDB" id="A0A5B8W718"/>
<dbReference type="PANTHER" id="PTHR30329:SF21">
    <property type="entry name" value="LIPOPROTEIN YIAD-RELATED"/>
    <property type="match status" value="1"/>
</dbReference>
<evidence type="ECO:0000256" key="5">
    <source>
        <dbReference type="SAM" id="MobiDB-lite"/>
    </source>
</evidence>
<keyword evidence="9" id="KW-1185">Reference proteome</keyword>
<gene>
    <name evidence="8" type="ORF">FSB76_23265</name>
</gene>
<dbReference type="GO" id="GO:0009279">
    <property type="term" value="C:cell outer membrane"/>
    <property type="evidence" value="ECO:0007669"/>
    <property type="project" value="UniProtKB-SubCell"/>
</dbReference>
<dbReference type="InterPro" id="IPR011990">
    <property type="entry name" value="TPR-like_helical_dom_sf"/>
</dbReference>
<evidence type="ECO:0000256" key="2">
    <source>
        <dbReference type="ARBA" id="ARBA00023136"/>
    </source>
</evidence>
<dbReference type="KEGG" id="mgk:FSB76_23265"/>
<dbReference type="SUPFAM" id="SSF103088">
    <property type="entry name" value="OmpA-like"/>
    <property type="match status" value="1"/>
</dbReference>
<feature type="region of interest" description="Disordered" evidence="5">
    <location>
        <begin position="447"/>
        <end position="466"/>
    </location>
</feature>
<feature type="domain" description="OmpA-like" evidence="7">
    <location>
        <begin position="464"/>
        <end position="586"/>
    </location>
</feature>
<dbReference type="InterPro" id="IPR011659">
    <property type="entry name" value="WD40"/>
</dbReference>
<dbReference type="PRINTS" id="PR01021">
    <property type="entry name" value="OMPADOMAIN"/>
</dbReference>
<dbReference type="RefSeq" id="WP_147057638.1">
    <property type="nucleotide sequence ID" value="NZ_CP042437.1"/>
</dbReference>
<dbReference type="PANTHER" id="PTHR30329">
    <property type="entry name" value="STATOR ELEMENT OF FLAGELLAR MOTOR COMPLEX"/>
    <property type="match status" value="1"/>
</dbReference>
<name>A0A5B8W718_9SPHI</name>
<evidence type="ECO:0000256" key="6">
    <source>
        <dbReference type="SAM" id="SignalP"/>
    </source>
</evidence>
<dbReference type="Pfam" id="PF07676">
    <property type="entry name" value="PD40"/>
    <property type="match status" value="1"/>
</dbReference>
<evidence type="ECO:0000256" key="4">
    <source>
        <dbReference type="PROSITE-ProRule" id="PRU00473"/>
    </source>
</evidence>
<dbReference type="Proteomes" id="UP000321362">
    <property type="component" value="Chromosome"/>
</dbReference>
<evidence type="ECO:0000313" key="8">
    <source>
        <dbReference type="EMBL" id="QEC78725.1"/>
    </source>
</evidence>
<dbReference type="InterPro" id="IPR036737">
    <property type="entry name" value="OmpA-like_sf"/>
</dbReference>
<keyword evidence="3" id="KW-0998">Cell outer membrane</keyword>
<keyword evidence="6" id="KW-0732">Signal</keyword>
<dbReference type="InterPro" id="IPR006664">
    <property type="entry name" value="OMP_bac"/>
</dbReference>
<keyword evidence="2 4" id="KW-0472">Membrane</keyword>
<dbReference type="PROSITE" id="PS51123">
    <property type="entry name" value="OMPA_2"/>
    <property type="match status" value="1"/>
</dbReference>
<feature type="compositionally biased region" description="Low complexity" evidence="5">
    <location>
        <begin position="450"/>
        <end position="464"/>
    </location>
</feature>
<dbReference type="Gene3D" id="1.25.40.10">
    <property type="entry name" value="Tetratricopeptide repeat domain"/>
    <property type="match status" value="1"/>
</dbReference>
<proteinExistence type="predicted"/>
<organism evidence="8 9">
    <name type="scientific">Mucilaginibacter ginsenosidivorax</name>
    <dbReference type="NCBI Taxonomy" id="862126"/>
    <lineage>
        <taxon>Bacteria</taxon>
        <taxon>Pseudomonadati</taxon>
        <taxon>Bacteroidota</taxon>
        <taxon>Sphingobacteriia</taxon>
        <taxon>Sphingobacteriales</taxon>
        <taxon>Sphingobacteriaceae</taxon>
        <taxon>Mucilaginibacter</taxon>
    </lineage>
</organism>
<reference evidence="8 9" key="1">
    <citation type="journal article" date="2013" name="J. Microbiol.">
        <title>Mucilaginibacter ginsenosidivorax sp. nov., with ginsenoside converting activity isolated from sediment.</title>
        <authorList>
            <person name="Kim J.K."/>
            <person name="Choi T.E."/>
            <person name="Liu Q.M."/>
            <person name="Park H.Y."/>
            <person name="Yi T.H."/>
            <person name="Yoon M.H."/>
            <person name="Kim S.C."/>
            <person name="Im W.T."/>
        </authorList>
    </citation>
    <scope>NUCLEOTIDE SEQUENCE [LARGE SCALE GENOMIC DNA]</scope>
    <source>
        <strain evidence="8 9">KHI28</strain>
    </source>
</reference>
<dbReference type="CDD" id="cd07185">
    <property type="entry name" value="OmpA_C-like"/>
    <property type="match status" value="1"/>
</dbReference>
<sequence>MKKLIMIVLLMALLAKVTLAQEQLSVKQRADKLFDQYEYFKSLKFYLKLVGHKPDVKVVERIATCYRYINQYQDAEDWYAKALNDPKAAKIDHYFYAEVLFRNQKFDQARQQYQLYFTDDAGALALKLADVDSAMVWMMQPSPYKVNNVGGVNTPSSDWGTAYGGQTTIIFTSDRENEDGKRDNRTGNGWFKLYTYDLNTKETKQLFLDPGTSKEFKDAYHVGPMVLNNKGDTAYITLTTEVAAKNLPIDQHSGKSSPRLYTRRLQLVTAVKKDGGWVISGSFPYNNVLQYSVGNAALSKDGSLIYFSSDMQGGQGKTDIWYCEKQSNGSWGKPVNCGKAINSKQEESFPFVDENGVLYYASKGLPGMGGYEIYAAHGQKNSWDTPKNLKYPINSTSDDFNLITRDGQSGYLSSNRDNGQGSDDIYAFTRVKDSIFVKPITGNPQLIVASGKPGSPGSPDPLSGASRPDFNIRPIYYDLDKSFIRPDAAVELDSLAGILKQYPALKIALASYCDSRASYLYNLALSQRRAKSAVTYLVKKGIAPTRMAAKGYSESNLVNQCADKVKCSEADHQLNRRTEIKVVSGSN</sequence>
<evidence type="ECO:0000259" key="7">
    <source>
        <dbReference type="PROSITE" id="PS51123"/>
    </source>
</evidence>
<evidence type="ECO:0000256" key="3">
    <source>
        <dbReference type="ARBA" id="ARBA00023237"/>
    </source>
</evidence>
<dbReference type="InterPro" id="IPR006665">
    <property type="entry name" value="OmpA-like"/>
</dbReference>
<protein>
    <submittedName>
        <fullName evidence="8">OmpA family protein</fullName>
    </submittedName>
</protein>
<accession>A0A5B8W718</accession>
<feature type="signal peptide" evidence="6">
    <location>
        <begin position="1"/>
        <end position="20"/>
    </location>
</feature>
<dbReference type="Gene3D" id="3.30.1330.60">
    <property type="entry name" value="OmpA-like domain"/>
    <property type="match status" value="1"/>
</dbReference>
<dbReference type="EMBL" id="CP042437">
    <property type="protein sequence ID" value="QEC78725.1"/>
    <property type="molecule type" value="Genomic_DNA"/>
</dbReference>
<dbReference type="InterPro" id="IPR050330">
    <property type="entry name" value="Bact_OuterMem_StrucFunc"/>
</dbReference>